<comment type="caution">
    <text evidence="1">The sequence shown here is derived from an EMBL/GenBank/DDBJ whole genome shotgun (WGS) entry which is preliminary data.</text>
</comment>
<organism evidence="1 2">
    <name type="scientific">Caerostris extrusa</name>
    <name type="common">Bark spider</name>
    <name type="synonym">Caerostris bankana</name>
    <dbReference type="NCBI Taxonomy" id="172846"/>
    <lineage>
        <taxon>Eukaryota</taxon>
        <taxon>Metazoa</taxon>
        <taxon>Ecdysozoa</taxon>
        <taxon>Arthropoda</taxon>
        <taxon>Chelicerata</taxon>
        <taxon>Arachnida</taxon>
        <taxon>Araneae</taxon>
        <taxon>Araneomorphae</taxon>
        <taxon>Entelegynae</taxon>
        <taxon>Araneoidea</taxon>
        <taxon>Araneidae</taxon>
        <taxon>Caerostris</taxon>
    </lineage>
</organism>
<dbReference type="AlphaFoldDB" id="A0AAV4PIK7"/>
<gene>
    <name evidence="1" type="ORF">CEXT_762981</name>
</gene>
<protein>
    <submittedName>
        <fullName evidence="1">Uncharacterized protein</fullName>
    </submittedName>
</protein>
<evidence type="ECO:0000313" key="2">
    <source>
        <dbReference type="Proteomes" id="UP001054945"/>
    </source>
</evidence>
<keyword evidence="2" id="KW-1185">Reference proteome</keyword>
<proteinExistence type="predicted"/>
<name>A0AAV4PIK7_CAEEX</name>
<evidence type="ECO:0000313" key="1">
    <source>
        <dbReference type="EMBL" id="GIX96853.1"/>
    </source>
</evidence>
<dbReference type="EMBL" id="BPLR01004706">
    <property type="protein sequence ID" value="GIX96853.1"/>
    <property type="molecule type" value="Genomic_DNA"/>
</dbReference>
<accession>A0AAV4PIK7</accession>
<dbReference type="Proteomes" id="UP001054945">
    <property type="component" value="Unassembled WGS sequence"/>
</dbReference>
<reference evidence="1 2" key="1">
    <citation type="submission" date="2021-06" db="EMBL/GenBank/DDBJ databases">
        <title>Caerostris extrusa draft genome.</title>
        <authorList>
            <person name="Kono N."/>
            <person name="Arakawa K."/>
        </authorList>
    </citation>
    <scope>NUCLEOTIDE SEQUENCE [LARGE SCALE GENOMIC DNA]</scope>
</reference>
<sequence>MSGIPSEHEGSKEDGVGRMDVQKPQNLILGEKYAAISLLFTYGKSQQLISRKIPAKTQSRRREQRIANAFGMRMSSRADRTVPFALHASTINYGDIIDLRLCPLLIFGDGHWMGFNLIFASSGSETWLLIVFESN</sequence>